<proteinExistence type="predicted"/>
<comment type="caution">
    <text evidence="1">The sequence shown here is derived from an EMBL/GenBank/DDBJ whole genome shotgun (WGS) entry which is preliminary data.</text>
</comment>
<sequence length="331" mass="36408">MTDKKWLIGSLVVLAVFSYFMTSFAQETIKITRITDQLRGGSQPSGQERHIVLIEQEQGHPYWQLVEQGAIKAAEKARIAIECIGPVRNNMEEQLKLLEKAIASRVDGIIVQGLNQAKFNPVINKAVERGIPVVTVDTDAPDSKRMAFVGTDNLEAGRKLGQLVVKATEGTGKIGVIIGSESAENQLQRLEGIKRVIREYPELAIVDVRSSNISMMEAIQQAAEMLQSHPEITVMVGTSATDALGILQSARSLKRKDIQIIGFDDLPDTIHAIRNGEILATVVQQPYRMGELSVQLLENHFEGKPFQDIRYTNADVMDRSSPPVADGGKTP</sequence>
<dbReference type="Proteomes" id="UP001631969">
    <property type="component" value="Unassembled WGS sequence"/>
</dbReference>
<name>A0ACC7NUJ6_9BACL</name>
<protein>
    <submittedName>
        <fullName evidence="1">Sugar-binding protein</fullName>
    </submittedName>
</protein>
<accession>A0ACC7NUJ6</accession>
<evidence type="ECO:0000313" key="1">
    <source>
        <dbReference type="EMBL" id="MFM9328429.1"/>
    </source>
</evidence>
<organism evidence="1 2">
    <name type="scientific">Paenibacillus mesotrionivorans</name>
    <dbReference type="NCBI Taxonomy" id="3160968"/>
    <lineage>
        <taxon>Bacteria</taxon>
        <taxon>Bacillati</taxon>
        <taxon>Bacillota</taxon>
        <taxon>Bacilli</taxon>
        <taxon>Bacillales</taxon>
        <taxon>Paenibacillaceae</taxon>
        <taxon>Paenibacillus</taxon>
    </lineage>
</organism>
<evidence type="ECO:0000313" key="2">
    <source>
        <dbReference type="Proteomes" id="UP001631969"/>
    </source>
</evidence>
<keyword evidence="2" id="KW-1185">Reference proteome</keyword>
<dbReference type="EMBL" id="JBJURJ010000005">
    <property type="protein sequence ID" value="MFM9328429.1"/>
    <property type="molecule type" value="Genomic_DNA"/>
</dbReference>
<reference evidence="1" key="1">
    <citation type="submission" date="2024-12" db="EMBL/GenBank/DDBJ databases">
        <authorList>
            <person name="Wu N."/>
        </authorList>
    </citation>
    <scope>NUCLEOTIDE SEQUENCE</scope>
    <source>
        <strain evidence="1">P15</strain>
    </source>
</reference>
<gene>
    <name evidence="1" type="ORF">ACI1P1_09035</name>
</gene>